<dbReference type="GO" id="GO:0005975">
    <property type="term" value="P:carbohydrate metabolic process"/>
    <property type="evidence" value="ECO:0007669"/>
    <property type="project" value="UniProtKB-ARBA"/>
</dbReference>
<proteinExistence type="predicted"/>
<feature type="domain" description="Beta-mannosidase-like galactose-binding" evidence="9">
    <location>
        <begin position="30"/>
        <end position="187"/>
    </location>
</feature>
<dbReference type="FunFam" id="2.60.120.260:FF:000060">
    <property type="entry name" value="Probable beta-mannosidase"/>
    <property type="match status" value="1"/>
</dbReference>
<evidence type="ECO:0000256" key="1">
    <source>
        <dbReference type="ARBA" id="ARBA00000829"/>
    </source>
</evidence>
<evidence type="ECO:0000259" key="9">
    <source>
        <dbReference type="Pfam" id="PF22666"/>
    </source>
</evidence>
<dbReference type="Gene3D" id="3.20.20.80">
    <property type="entry name" value="Glycosidases"/>
    <property type="match status" value="1"/>
</dbReference>
<dbReference type="Pfam" id="PF22666">
    <property type="entry name" value="Glyco_hydro_2_N2"/>
    <property type="match status" value="1"/>
</dbReference>
<dbReference type="Proteomes" id="UP000638648">
    <property type="component" value="Unassembled WGS sequence"/>
</dbReference>
<evidence type="ECO:0000313" key="10">
    <source>
        <dbReference type="EMBL" id="MBE1609750.1"/>
    </source>
</evidence>
<gene>
    <name evidence="10" type="ORF">HEB94_006598</name>
</gene>
<dbReference type="EMBL" id="JADBEM010000001">
    <property type="protein sequence ID" value="MBE1609750.1"/>
    <property type="molecule type" value="Genomic_DNA"/>
</dbReference>
<dbReference type="FunFam" id="3.20.20.80:FF:000050">
    <property type="entry name" value="Beta-mannosidase B"/>
    <property type="match status" value="1"/>
</dbReference>
<evidence type="ECO:0000256" key="4">
    <source>
        <dbReference type="ARBA" id="ARBA00022729"/>
    </source>
</evidence>
<keyword evidence="11" id="KW-1185">Reference proteome</keyword>
<reference evidence="10" key="1">
    <citation type="submission" date="2020-10" db="EMBL/GenBank/DDBJ databases">
        <title>Sequencing the genomes of 1000 actinobacteria strains.</title>
        <authorList>
            <person name="Klenk H.-P."/>
        </authorList>
    </citation>
    <scope>NUCLEOTIDE SEQUENCE</scope>
    <source>
        <strain evidence="10">DSM 45354</strain>
    </source>
</reference>
<dbReference type="PANTHER" id="PTHR43730:SF1">
    <property type="entry name" value="BETA-MANNOSIDASE"/>
    <property type="match status" value="1"/>
</dbReference>
<dbReference type="PANTHER" id="PTHR43730">
    <property type="entry name" value="BETA-MANNOSIDASE"/>
    <property type="match status" value="1"/>
</dbReference>
<dbReference type="EC" id="3.2.1.25" evidence="3"/>
<dbReference type="Gene3D" id="2.60.40.10">
    <property type="entry name" value="Immunoglobulins"/>
    <property type="match status" value="1"/>
</dbReference>
<dbReference type="AlphaFoldDB" id="A0A927RF16"/>
<accession>A0A927RF16</accession>
<dbReference type="InterPro" id="IPR017853">
    <property type="entry name" value="GH"/>
</dbReference>
<dbReference type="Gene3D" id="2.60.120.260">
    <property type="entry name" value="Galactose-binding domain-like"/>
    <property type="match status" value="1"/>
</dbReference>
<dbReference type="InterPro" id="IPR013783">
    <property type="entry name" value="Ig-like_fold"/>
</dbReference>
<evidence type="ECO:0000256" key="7">
    <source>
        <dbReference type="ARBA" id="ARBA00023228"/>
    </source>
</evidence>
<keyword evidence="7" id="KW-0458">Lysosome</keyword>
<dbReference type="SUPFAM" id="SSF51445">
    <property type="entry name" value="(Trans)glycosidases"/>
    <property type="match status" value="1"/>
</dbReference>
<dbReference type="InterPro" id="IPR050887">
    <property type="entry name" value="Beta-mannosidase_GH2"/>
</dbReference>
<dbReference type="RefSeq" id="WP_192753278.1">
    <property type="nucleotide sequence ID" value="NZ_BAABJL010000181.1"/>
</dbReference>
<evidence type="ECO:0000313" key="11">
    <source>
        <dbReference type="Proteomes" id="UP000638648"/>
    </source>
</evidence>
<evidence type="ECO:0000256" key="3">
    <source>
        <dbReference type="ARBA" id="ARBA00012754"/>
    </source>
</evidence>
<keyword evidence="6" id="KW-0325">Glycoprotein</keyword>
<comment type="subcellular location">
    <subcellularLocation>
        <location evidence="2">Lysosome</location>
    </subcellularLocation>
</comment>
<organism evidence="10 11">
    <name type="scientific">Actinopolymorpha pittospori</name>
    <dbReference type="NCBI Taxonomy" id="648752"/>
    <lineage>
        <taxon>Bacteria</taxon>
        <taxon>Bacillati</taxon>
        <taxon>Actinomycetota</taxon>
        <taxon>Actinomycetes</taxon>
        <taxon>Propionibacteriales</taxon>
        <taxon>Actinopolymorphaceae</taxon>
        <taxon>Actinopolymorpha</taxon>
    </lineage>
</organism>
<keyword evidence="5 10" id="KW-0378">Hydrolase</keyword>
<comment type="caution">
    <text evidence="10">The sequence shown here is derived from an EMBL/GenBank/DDBJ whole genome shotgun (WGS) entry which is preliminary data.</text>
</comment>
<dbReference type="InterPro" id="IPR008979">
    <property type="entry name" value="Galactose-bd-like_sf"/>
</dbReference>
<dbReference type="SUPFAM" id="SSF49785">
    <property type="entry name" value="Galactose-binding domain-like"/>
    <property type="match status" value="1"/>
</dbReference>
<dbReference type="InterPro" id="IPR054593">
    <property type="entry name" value="Beta-mannosidase-like_N2"/>
</dbReference>
<evidence type="ECO:0000256" key="5">
    <source>
        <dbReference type="ARBA" id="ARBA00022801"/>
    </source>
</evidence>
<evidence type="ECO:0000256" key="8">
    <source>
        <dbReference type="ARBA" id="ARBA00023295"/>
    </source>
</evidence>
<dbReference type="GO" id="GO:0006516">
    <property type="term" value="P:glycoprotein catabolic process"/>
    <property type="evidence" value="ECO:0007669"/>
    <property type="project" value="TreeGrafter"/>
</dbReference>
<dbReference type="SUPFAM" id="SSF49303">
    <property type="entry name" value="beta-Galactosidase/glucuronidase domain"/>
    <property type="match status" value="1"/>
</dbReference>
<dbReference type="InterPro" id="IPR036156">
    <property type="entry name" value="Beta-gal/glucu_dom_sf"/>
</dbReference>
<dbReference type="GO" id="GO:0004567">
    <property type="term" value="F:beta-mannosidase activity"/>
    <property type="evidence" value="ECO:0007669"/>
    <property type="project" value="UniProtKB-EC"/>
</dbReference>
<comment type="catalytic activity">
    <reaction evidence="1">
        <text>Hydrolysis of terminal, non-reducing beta-D-mannose residues in beta-D-mannosides.</text>
        <dbReference type="EC" id="3.2.1.25"/>
    </reaction>
</comment>
<name>A0A927RF16_9ACTN</name>
<keyword evidence="4" id="KW-0732">Signal</keyword>
<keyword evidence="8 10" id="KW-0326">Glycosidase</keyword>
<dbReference type="GO" id="GO:0005764">
    <property type="term" value="C:lysosome"/>
    <property type="evidence" value="ECO:0007669"/>
    <property type="project" value="UniProtKB-SubCell"/>
</dbReference>
<evidence type="ECO:0000256" key="6">
    <source>
        <dbReference type="ARBA" id="ARBA00023180"/>
    </source>
</evidence>
<protein>
    <recommendedName>
        <fullName evidence="3">beta-mannosidase</fullName>
        <ecNumber evidence="3">3.2.1.25</ecNumber>
    </recommendedName>
</protein>
<sequence length="838" mass="93229">MGEWRDLHDGWVLSAAGGTDDVPAEVAGAEVAATVPGCVHTDLLAAGLIPDPYLDRNEYDLAWIGRMDWRYTTTFDWAPGDDDRVDLVCEGLDTVASIELNGQPVGTTQNMHRSYRFDVASLLREGSNDLVVTFSSALRYAEQMRDKLGNLPGPNSATPEPFNFIRKMACNFGWDWGPVLVTAGIWKPIRLHSWSTARLARVRPLVTVEEGVGRVRVLADIERVEGEDSPLNLVAWLAGARAQIEVAEGALSAELDLEVRDPDLWWPHGHGDQPLYDLEVALIPSVVDGAEEAHEDVWARRIGFRQVELDTAPDAAGAEAGSAFTIRVNGVPVFARGANWIPDDCFPTRVDAGRYRARLQQAKDANIDLLRVWGGGLYEKEEFYQAADELGILVWQDFLFACASYPEESPIGEEVEAEARQNVARLMPHPSLVLWNGNNENIWGWFDWGWQARVGDRTWGKGYYLQVLPEVVAQTDPTRPYWPGSPYSGTFDIHPNADEHGCKHVWDVWNQRDYSGYRDYVPRFVAEFGFQGPPTWATLTRAVHDEPLAPDSPGVLSHQKATEGNDKLARGLAPHFPEPATVEDWHWMTQLNQARALTFGIEHFRSHRGRCMGTVVWQLNDCWPVTSWAAVDGDARRKPLWYALRDVYDSRLLTVQPRENGLEAIFVHEGTADDSSTWATEVVLERRSFAGEVFGHWSTLVEVEAGSTASVRIPADVATPTDPLSELLIVTAGDRRTTWYFGEDKDLAYPDADLDVDVTTHGSETRVRVTTRTLVRDLAVFADRLDPAASVDDMLVTLLPGESHTFRISGLGREVSAEEVGRAPVLRCANDVRATTSG</sequence>
<evidence type="ECO:0000256" key="2">
    <source>
        <dbReference type="ARBA" id="ARBA00004371"/>
    </source>
</evidence>